<organism evidence="3 4">
    <name type="scientific">Ruania alkalisoli</name>
    <dbReference type="NCBI Taxonomy" id="2779775"/>
    <lineage>
        <taxon>Bacteria</taxon>
        <taxon>Bacillati</taxon>
        <taxon>Actinomycetota</taxon>
        <taxon>Actinomycetes</taxon>
        <taxon>Micrococcales</taxon>
        <taxon>Ruaniaceae</taxon>
        <taxon>Ruania</taxon>
    </lineage>
</organism>
<name>A0A7M1SPH7_9MICO</name>
<dbReference type="AlphaFoldDB" id="A0A7M1SPH7"/>
<proteinExistence type="predicted"/>
<accession>A0A7M1SPH7</accession>
<dbReference type="Proteomes" id="UP000593758">
    <property type="component" value="Chromosome"/>
</dbReference>
<sequence length="680" mass="73223">MTDLPRPARPHTATQLLVARGGDPFEQARTGVARARTAVAELLTVLPPEQDELRAAFTSLDASLDLGQERLSGWQLSAAERTTLAGPSLPSWGETSLTTQAPVGTQPPDVLGEVEPVYGFGDALQVVRHDVGRAAEQLPPSHHAPAGGLHRVMLAGFMAETANTAEHLAHVFTAAVWDFERPAMPPVPPALGRIELRPAARAAPQRRWARQARVIFTPGRVEIIHSGGTRVIGETEPIAMVLHVVPPPVRDVLAPYDPAERFARIPGWDELGVLHFCSASGHSLGAIAVADWLVQPKYVIAQERSTAPAGGPLRGRDLLVRTLELGGFGAGVAMLDVPLRRGVLHPPNARPPEGDDRKRSGTQPTGATVRFPEAVPGSMAFNPQPVVDLIRPAPHLQPYRGRAARPAAAFKRRLKRYKRWRGDTGPSSPVNSIVRGPAPWAIGIAGIGGAYLLAETWFVRLCALWAVLAVVEPWAWALLERLRDRRQWRPVAVYRPGASAGVTRAFASRAALLFDGRDVGIRGPGGHEAWCSGPGQTEPGVVALHRLMDDQGTWAVALVGRTGQWRTVLPLDSWVPDGDLTALAGFAREAGLSLSDTRAERVTVSDDVFADGTPSSSARSRGPAGRGLLILAFWAVLIAPLTLWGWRVATAGLLLLAVAAALPVLVRWVWERRMVRPARR</sequence>
<gene>
    <name evidence="3" type="ORF">IM660_12245</name>
</gene>
<feature type="transmembrane region" description="Helical" evidence="2">
    <location>
        <begin position="652"/>
        <end position="670"/>
    </location>
</feature>
<feature type="region of interest" description="Disordered" evidence="1">
    <location>
        <begin position="343"/>
        <end position="368"/>
    </location>
</feature>
<reference evidence="3 4" key="1">
    <citation type="submission" date="2020-10" db="EMBL/GenBank/DDBJ databases">
        <title>Haloactinobacterium sp. RN3S43, a bacterium isolated from saline soil.</title>
        <authorList>
            <person name="Sun J.-Q."/>
        </authorList>
    </citation>
    <scope>NUCLEOTIDE SEQUENCE [LARGE SCALE GENOMIC DNA]</scope>
    <source>
        <strain evidence="3 4">RN3S43</strain>
    </source>
</reference>
<keyword evidence="2" id="KW-0812">Transmembrane</keyword>
<evidence type="ECO:0000313" key="3">
    <source>
        <dbReference type="EMBL" id="QOR69459.1"/>
    </source>
</evidence>
<keyword evidence="2" id="KW-1133">Transmembrane helix</keyword>
<keyword evidence="2" id="KW-0472">Membrane</keyword>
<feature type="transmembrane region" description="Helical" evidence="2">
    <location>
        <begin position="457"/>
        <end position="479"/>
    </location>
</feature>
<keyword evidence="4" id="KW-1185">Reference proteome</keyword>
<evidence type="ECO:0000256" key="2">
    <source>
        <dbReference type="SAM" id="Phobius"/>
    </source>
</evidence>
<dbReference type="EMBL" id="CP063169">
    <property type="protein sequence ID" value="QOR69459.1"/>
    <property type="molecule type" value="Genomic_DNA"/>
</dbReference>
<evidence type="ECO:0000313" key="4">
    <source>
        <dbReference type="Proteomes" id="UP000593758"/>
    </source>
</evidence>
<feature type="transmembrane region" description="Helical" evidence="2">
    <location>
        <begin position="627"/>
        <end position="646"/>
    </location>
</feature>
<dbReference type="RefSeq" id="WP_193495855.1">
    <property type="nucleotide sequence ID" value="NZ_CP063169.1"/>
</dbReference>
<protein>
    <submittedName>
        <fullName evidence="3">Uncharacterized protein</fullName>
    </submittedName>
</protein>
<evidence type="ECO:0000256" key="1">
    <source>
        <dbReference type="SAM" id="MobiDB-lite"/>
    </source>
</evidence>
<dbReference type="KEGG" id="halt:IM660_12245"/>